<gene>
    <name evidence="2" type="ORF">E3T55_10765</name>
</gene>
<dbReference type="RefSeq" id="WP_134519579.1">
    <property type="nucleotide sequence ID" value="NZ_SOHE01000047.1"/>
</dbReference>
<keyword evidence="2" id="KW-0436">Ligase</keyword>
<dbReference type="EMBL" id="SOHE01000047">
    <property type="protein sequence ID" value="TFD49828.1"/>
    <property type="molecule type" value="Genomic_DNA"/>
</dbReference>
<keyword evidence="3" id="KW-1185">Reference proteome</keyword>
<name>A0A4R9A0Y2_9MICO</name>
<sequence length="115" mass="12806">MGKLTYNSHITAHFDDRVLAHLQLVVGAKLRRGESFYFSWTVDPDLGGGRNSIWMNPSIPMSYSYVENVSTTYNRDWIEALSESANSTVGLQLVPEPAPSEPVLVAAGGRPRQRR</sequence>
<dbReference type="AlphaFoldDB" id="A0A4R9A0Y2"/>
<dbReference type="GO" id="GO:0016874">
    <property type="term" value="F:ligase activity"/>
    <property type="evidence" value="ECO:0007669"/>
    <property type="project" value="UniProtKB-KW"/>
</dbReference>
<evidence type="ECO:0000313" key="2">
    <source>
        <dbReference type="EMBL" id="TFD49828.1"/>
    </source>
</evidence>
<organism evidence="2 3">
    <name type="scientific">Cryobacterium frigoriphilum</name>
    <dbReference type="NCBI Taxonomy" id="1259150"/>
    <lineage>
        <taxon>Bacteria</taxon>
        <taxon>Bacillati</taxon>
        <taxon>Actinomycetota</taxon>
        <taxon>Actinomycetes</taxon>
        <taxon>Micrococcales</taxon>
        <taxon>Microbacteriaceae</taxon>
        <taxon>Cryobacterium</taxon>
    </lineage>
</organism>
<evidence type="ECO:0000259" key="1">
    <source>
        <dbReference type="Pfam" id="PF25355"/>
    </source>
</evidence>
<dbReference type="Pfam" id="PF25355">
    <property type="entry name" value="DUF7882"/>
    <property type="match status" value="1"/>
</dbReference>
<feature type="domain" description="DUF7882" evidence="1">
    <location>
        <begin position="1"/>
        <end position="96"/>
    </location>
</feature>
<dbReference type="InterPro" id="IPR057204">
    <property type="entry name" value="DUF7882"/>
</dbReference>
<comment type="caution">
    <text evidence="2">The sequence shown here is derived from an EMBL/GenBank/DDBJ whole genome shotgun (WGS) entry which is preliminary data.</text>
</comment>
<proteinExistence type="predicted"/>
<dbReference type="Proteomes" id="UP000297447">
    <property type="component" value="Unassembled WGS sequence"/>
</dbReference>
<dbReference type="OrthoDB" id="5123855at2"/>
<evidence type="ECO:0000313" key="3">
    <source>
        <dbReference type="Proteomes" id="UP000297447"/>
    </source>
</evidence>
<accession>A0A4R9A0Y2</accession>
<protein>
    <submittedName>
        <fullName evidence="2">ATP-dependent DNA ligase</fullName>
    </submittedName>
</protein>
<reference evidence="2 3" key="1">
    <citation type="submission" date="2019-03" db="EMBL/GenBank/DDBJ databases">
        <title>Genomics of glacier-inhabiting Cryobacterium strains.</title>
        <authorList>
            <person name="Liu Q."/>
            <person name="Xin Y.-H."/>
        </authorList>
    </citation>
    <scope>NUCLEOTIDE SEQUENCE [LARGE SCALE GENOMIC DNA]</scope>
    <source>
        <strain evidence="2 3">Hh14</strain>
    </source>
</reference>